<evidence type="ECO:0000256" key="1">
    <source>
        <dbReference type="ARBA" id="ARBA00022801"/>
    </source>
</evidence>
<organism evidence="2 3">
    <name type="scientific">Paenibacillus sepulcri</name>
    <dbReference type="NCBI Taxonomy" id="359917"/>
    <lineage>
        <taxon>Bacteria</taxon>
        <taxon>Bacillati</taxon>
        <taxon>Bacillota</taxon>
        <taxon>Bacilli</taxon>
        <taxon>Bacillales</taxon>
        <taxon>Paenibacillaceae</taxon>
        <taxon>Paenibacillus</taxon>
    </lineage>
</organism>
<keyword evidence="3" id="KW-1185">Reference proteome</keyword>
<dbReference type="InterPro" id="IPR002637">
    <property type="entry name" value="RdgB/HAM1"/>
</dbReference>
<reference evidence="2 3" key="1">
    <citation type="submission" date="2021-07" db="EMBL/GenBank/DDBJ databases">
        <title>Paenibacillus radiodurans sp. nov., isolated from the southeastern edge of Tengger Desert.</title>
        <authorList>
            <person name="Zhang G."/>
        </authorList>
    </citation>
    <scope>NUCLEOTIDE SEQUENCE [LARGE SCALE GENOMIC DNA]</scope>
    <source>
        <strain evidence="2 3">CCM 7311</strain>
    </source>
</reference>
<proteinExistence type="predicted"/>
<name>A0ABS7CNG0_9BACL</name>
<dbReference type="Gene3D" id="3.90.950.10">
    <property type="match status" value="1"/>
</dbReference>
<keyword evidence="1" id="KW-0378">Hydrolase</keyword>
<protein>
    <submittedName>
        <fullName evidence="2">Non-canonical purine NTP pyrophosphatase</fullName>
    </submittedName>
</protein>
<dbReference type="Proteomes" id="UP001519887">
    <property type="component" value="Unassembled WGS sequence"/>
</dbReference>
<accession>A0ABS7CNG0</accession>
<dbReference type="Pfam" id="PF01725">
    <property type="entry name" value="Ham1p_like"/>
    <property type="match status" value="1"/>
</dbReference>
<evidence type="ECO:0000313" key="2">
    <source>
        <dbReference type="EMBL" id="MBW7462504.1"/>
    </source>
</evidence>
<gene>
    <name evidence="2" type="ORF">K0U00_51480</name>
</gene>
<feature type="non-terminal residue" evidence="2">
    <location>
        <position position="93"/>
    </location>
</feature>
<evidence type="ECO:0000313" key="3">
    <source>
        <dbReference type="Proteomes" id="UP001519887"/>
    </source>
</evidence>
<sequence>GENARKKAKTVAKALDLMVLADDSGLVVDALDGRPGIYSARYAGEGASDALNNAKLLDELSQLGAAVSIKAEQGTAPQGKTKLLSKARFVCAL</sequence>
<comment type="caution">
    <text evidence="2">The sequence shown here is derived from an EMBL/GenBank/DDBJ whole genome shotgun (WGS) entry which is preliminary data.</text>
</comment>
<feature type="non-terminal residue" evidence="2">
    <location>
        <position position="1"/>
    </location>
</feature>
<dbReference type="InterPro" id="IPR029001">
    <property type="entry name" value="ITPase-like_fam"/>
</dbReference>
<dbReference type="SUPFAM" id="SSF52972">
    <property type="entry name" value="ITPase-like"/>
    <property type="match status" value="1"/>
</dbReference>
<dbReference type="EMBL" id="JAHZIK010004009">
    <property type="protein sequence ID" value="MBW7462504.1"/>
    <property type="molecule type" value="Genomic_DNA"/>
</dbReference>